<evidence type="ECO:0000313" key="2">
    <source>
        <dbReference type="EMBL" id="EJW69913.1"/>
    </source>
</evidence>
<sequence length="91" mass="10000">MNSFSLEKKVEVEAKENDNIELEDSAISQKSNVNAFGDSLLGDDEYDVTVREIKREDDRTEDSGKTGVLDETATAPLTDTTVKKGIGTDQM</sequence>
<protein>
    <submittedName>
        <fullName evidence="2">Uncharacterized protein</fullName>
    </submittedName>
</protein>
<evidence type="ECO:0000313" key="3">
    <source>
        <dbReference type="Proteomes" id="UP000004810"/>
    </source>
</evidence>
<dbReference type="Proteomes" id="UP000004810">
    <property type="component" value="Unassembled WGS sequence"/>
</dbReference>
<gene>
    <name evidence="2" type="ORF">WUBG_19180</name>
</gene>
<dbReference type="EMBL" id="ADBV01024847">
    <property type="protein sequence ID" value="EJW69913.1"/>
    <property type="molecule type" value="Genomic_DNA"/>
</dbReference>
<organism evidence="2 3">
    <name type="scientific">Wuchereria bancrofti</name>
    <dbReference type="NCBI Taxonomy" id="6293"/>
    <lineage>
        <taxon>Eukaryota</taxon>
        <taxon>Metazoa</taxon>
        <taxon>Ecdysozoa</taxon>
        <taxon>Nematoda</taxon>
        <taxon>Chromadorea</taxon>
        <taxon>Rhabditida</taxon>
        <taxon>Spirurina</taxon>
        <taxon>Spiruromorpha</taxon>
        <taxon>Filarioidea</taxon>
        <taxon>Onchocercidae</taxon>
        <taxon>Wuchereria</taxon>
    </lineage>
</organism>
<name>J9DJX1_WUCBA</name>
<feature type="compositionally biased region" description="Basic and acidic residues" evidence="1">
    <location>
        <begin position="52"/>
        <end position="64"/>
    </location>
</feature>
<proteinExistence type="predicted"/>
<evidence type="ECO:0000256" key="1">
    <source>
        <dbReference type="SAM" id="MobiDB-lite"/>
    </source>
</evidence>
<accession>J9DJX1</accession>
<comment type="caution">
    <text evidence="2">The sequence shown here is derived from an EMBL/GenBank/DDBJ whole genome shotgun (WGS) entry which is preliminary data.</text>
</comment>
<feature type="region of interest" description="Disordered" evidence="1">
    <location>
        <begin position="52"/>
        <end position="91"/>
    </location>
</feature>
<reference evidence="3" key="1">
    <citation type="submission" date="2012-08" db="EMBL/GenBank/DDBJ databases">
        <title>The Genome Sequence of Wuchereria bancrofti.</title>
        <authorList>
            <person name="Nutman T.B."/>
            <person name="Fink D.L."/>
            <person name="Russ C."/>
            <person name="Young S."/>
            <person name="Zeng Q."/>
            <person name="Koehrsen M."/>
            <person name="Alvarado L."/>
            <person name="Berlin A."/>
            <person name="Chapman S.B."/>
            <person name="Chen Z."/>
            <person name="Freedman E."/>
            <person name="Gellesch M."/>
            <person name="Goldberg J."/>
            <person name="Griggs A."/>
            <person name="Gujja S."/>
            <person name="Heilman E.R."/>
            <person name="Heiman D."/>
            <person name="Hepburn T."/>
            <person name="Howarth C."/>
            <person name="Jen D."/>
            <person name="Larson L."/>
            <person name="Lewis B."/>
            <person name="Mehta T."/>
            <person name="Park D."/>
            <person name="Pearson M."/>
            <person name="Roberts A."/>
            <person name="Saif S."/>
            <person name="Shea T."/>
            <person name="Shenoy N."/>
            <person name="Sisk P."/>
            <person name="Stolte C."/>
            <person name="Sykes S."/>
            <person name="Walk T."/>
            <person name="White J."/>
            <person name="Yandava C."/>
            <person name="Haas B."/>
            <person name="Henn M.R."/>
            <person name="Nusbaum C."/>
            <person name="Birren B."/>
        </authorList>
    </citation>
    <scope>NUCLEOTIDE SEQUENCE [LARGE SCALE GENOMIC DNA]</scope>
    <source>
        <strain evidence="3">NA</strain>
    </source>
</reference>
<dbReference type="AlphaFoldDB" id="J9DJX1"/>